<evidence type="ECO:0000256" key="1">
    <source>
        <dbReference type="SAM" id="SignalP"/>
    </source>
</evidence>
<organism evidence="2 3">
    <name type="scientific">Sphaerisporangium siamense</name>
    <dbReference type="NCBI Taxonomy" id="795645"/>
    <lineage>
        <taxon>Bacteria</taxon>
        <taxon>Bacillati</taxon>
        <taxon>Actinomycetota</taxon>
        <taxon>Actinomycetes</taxon>
        <taxon>Streptosporangiales</taxon>
        <taxon>Streptosporangiaceae</taxon>
        <taxon>Sphaerisporangium</taxon>
    </lineage>
</organism>
<dbReference type="AlphaFoldDB" id="A0A7W7D2L7"/>
<comment type="caution">
    <text evidence="2">The sequence shown here is derived from an EMBL/GenBank/DDBJ whole genome shotgun (WGS) entry which is preliminary data.</text>
</comment>
<protein>
    <recommendedName>
        <fullName evidence="4">Secreted protein</fullName>
    </recommendedName>
</protein>
<feature type="signal peptide" evidence="1">
    <location>
        <begin position="1"/>
        <end position="28"/>
    </location>
</feature>
<dbReference type="EMBL" id="JACHND010000001">
    <property type="protein sequence ID" value="MBB4698854.1"/>
    <property type="molecule type" value="Genomic_DNA"/>
</dbReference>
<accession>A0A7W7D2L7</accession>
<sequence length="128" mass="12847">MITTKACTQIAAGALATAAVLAPTAAQAAGPSPYAQAAAAVKVDGTLDHGKNIVSVSRASAGRYCVRVGSDIDLSKEVVHITLWNSLGTTHGAYLPHPLCGSQPNTILVAFNTAAGAAADAAFYLSIP</sequence>
<feature type="chain" id="PRO_5030680095" description="Secreted protein" evidence="1">
    <location>
        <begin position="29"/>
        <end position="128"/>
    </location>
</feature>
<evidence type="ECO:0000313" key="3">
    <source>
        <dbReference type="Proteomes" id="UP000542210"/>
    </source>
</evidence>
<evidence type="ECO:0008006" key="4">
    <source>
        <dbReference type="Google" id="ProtNLM"/>
    </source>
</evidence>
<dbReference type="RefSeq" id="WP_184875983.1">
    <property type="nucleotide sequence ID" value="NZ_BOOV01000041.1"/>
</dbReference>
<reference evidence="2 3" key="1">
    <citation type="submission" date="2020-08" db="EMBL/GenBank/DDBJ databases">
        <title>Sequencing the genomes of 1000 actinobacteria strains.</title>
        <authorList>
            <person name="Klenk H.-P."/>
        </authorList>
    </citation>
    <scope>NUCLEOTIDE SEQUENCE [LARGE SCALE GENOMIC DNA]</scope>
    <source>
        <strain evidence="2 3">DSM 45784</strain>
    </source>
</reference>
<keyword evidence="1" id="KW-0732">Signal</keyword>
<evidence type="ECO:0000313" key="2">
    <source>
        <dbReference type="EMBL" id="MBB4698854.1"/>
    </source>
</evidence>
<dbReference type="Proteomes" id="UP000542210">
    <property type="component" value="Unassembled WGS sequence"/>
</dbReference>
<proteinExistence type="predicted"/>
<gene>
    <name evidence="2" type="ORF">BJ982_000398</name>
</gene>
<keyword evidence="3" id="KW-1185">Reference proteome</keyword>
<name>A0A7W7D2L7_9ACTN</name>